<dbReference type="Proteomes" id="UP000327085">
    <property type="component" value="Chromosome 1"/>
</dbReference>
<reference evidence="3" key="1">
    <citation type="journal article" date="2020" name="Plant J.">
        <title>Transposons played a major role in the diversification between the closely related almond and peach genomes: results from the almond genome sequence.</title>
        <authorList>
            <person name="Alioto T."/>
            <person name="Alexiou K.G."/>
            <person name="Bardil A."/>
            <person name="Barteri F."/>
            <person name="Castanera R."/>
            <person name="Cruz F."/>
            <person name="Dhingra A."/>
            <person name="Duval H."/>
            <person name="Fernandez I Marti A."/>
            <person name="Frias L."/>
            <person name="Galan B."/>
            <person name="Garcia J.L."/>
            <person name="Howad W."/>
            <person name="Gomez-Garrido J."/>
            <person name="Gut M."/>
            <person name="Julca I."/>
            <person name="Morata J."/>
            <person name="Puigdomenech P."/>
            <person name="Ribeca P."/>
            <person name="Rubio Cabetas M.J."/>
            <person name="Vlasova A."/>
            <person name="Wirthensohn M."/>
            <person name="Garcia-Mas J."/>
            <person name="Gabaldon T."/>
            <person name="Casacuberta J.M."/>
            <person name="Arus P."/>
        </authorList>
    </citation>
    <scope>NUCLEOTIDE SEQUENCE [LARGE SCALE GENOMIC DNA]</scope>
    <source>
        <strain evidence="3">cv. Texas</strain>
    </source>
</reference>
<dbReference type="AlphaFoldDB" id="A0A5E4FE53"/>
<dbReference type="FunCoup" id="A0A5E4FE53">
    <property type="interactions" value="1797"/>
</dbReference>
<keyword evidence="1" id="KW-0812">Transmembrane</keyword>
<proteinExistence type="predicted"/>
<feature type="transmembrane region" description="Helical" evidence="1">
    <location>
        <begin position="86"/>
        <end position="106"/>
    </location>
</feature>
<organism evidence="2 3">
    <name type="scientific">Prunus dulcis</name>
    <name type="common">Almond</name>
    <name type="synonym">Amygdalus dulcis</name>
    <dbReference type="NCBI Taxonomy" id="3755"/>
    <lineage>
        <taxon>Eukaryota</taxon>
        <taxon>Viridiplantae</taxon>
        <taxon>Streptophyta</taxon>
        <taxon>Embryophyta</taxon>
        <taxon>Tracheophyta</taxon>
        <taxon>Spermatophyta</taxon>
        <taxon>Magnoliopsida</taxon>
        <taxon>eudicotyledons</taxon>
        <taxon>Gunneridae</taxon>
        <taxon>Pentapetalae</taxon>
        <taxon>rosids</taxon>
        <taxon>fabids</taxon>
        <taxon>Rosales</taxon>
        <taxon>Rosaceae</taxon>
        <taxon>Amygdaloideae</taxon>
        <taxon>Amygdaleae</taxon>
        <taxon>Prunus</taxon>
    </lineage>
</organism>
<dbReference type="InParanoid" id="A0A5E4FE53"/>
<sequence>MGRTERRCRNLIKLRLSCQSPKSTAVAQLLRPKSESAKYGGSFIISRTSGDSSEINKKYENSSQFSRREEKARGEERAIMPSDSSLFLLLFFFAAFALLSVGHATIQSDESEGIGRRALLSLKETPRGSNTTFECSPAGPCVPCLYSEKKDEKYRCSETGYRIPLKCVETKRSLKDEKAKGSQNSRSTLEIYHNDAELHNAEELGTSVKHRSLLDDSATLEDGPQAYITYRSCIPAVSEEKLSVLGFEGIVLFFLLISGSVVYFRRKQTVSMTGFGAGRIQSNSRF</sequence>
<dbReference type="PANTHER" id="PTHR36336:SF1">
    <property type="entry name" value="OS09G0560400 PROTEIN"/>
    <property type="match status" value="1"/>
</dbReference>
<gene>
    <name evidence="2" type="ORF">ALMOND_2B029692</name>
</gene>
<accession>A0A5E4FE53</accession>
<evidence type="ECO:0000313" key="2">
    <source>
        <dbReference type="EMBL" id="VVA26137.1"/>
    </source>
</evidence>
<protein>
    <submittedName>
        <fullName evidence="2">PREDICTED: LOC110649183 isoform</fullName>
    </submittedName>
</protein>
<evidence type="ECO:0000256" key="1">
    <source>
        <dbReference type="SAM" id="Phobius"/>
    </source>
</evidence>
<dbReference type="EMBL" id="CABIKO010000102">
    <property type="protein sequence ID" value="VVA26137.1"/>
    <property type="molecule type" value="Genomic_DNA"/>
</dbReference>
<keyword evidence="1" id="KW-0472">Membrane</keyword>
<feature type="transmembrane region" description="Helical" evidence="1">
    <location>
        <begin position="242"/>
        <end position="264"/>
    </location>
</feature>
<dbReference type="PANTHER" id="PTHR36336">
    <property type="entry name" value="OS09G0560400 PROTEIN"/>
    <property type="match status" value="1"/>
</dbReference>
<dbReference type="Gramene" id="VVA26137">
    <property type="protein sequence ID" value="VVA26137"/>
    <property type="gene ID" value="Prudul26B029692"/>
</dbReference>
<name>A0A5E4FE53_PRUDU</name>
<keyword evidence="1" id="KW-1133">Transmembrane helix</keyword>
<evidence type="ECO:0000313" key="3">
    <source>
        <dbReference type="Proteomes" id="UP000327085"/>
    </source>
</evidence>